<reference evidence="1 2" key="1">
    <citation type="submission" date="2015-07" db="EMBL/GenBank/DDBJ databases">
        <title>Draft genome sequence of the Amantichitinum ursilacus IGB-41, a new chitin-degrading bacterium.</title>
        <authorList>
            <person name="Kirstahler P."/>
            <person name="Guenther M."/>
            <person name="Grumaz C."/>
            <person name="Rupp S."/>
            <person name="Zibek S."/>
            <person name="Sohn K."/>
        </authorList>
    </citation>
    <scope>NUCLEOTIDE SEQUENCE [LARGE SCALE GENOMIC DNA]</scope>
    <source>
        <strain evidence="1 2">IGB-41</strain>
    </source>
</reference>
<evidence type="ECO:0000313" key="2">
    <source>
        <dbReference type="Proteomes" id="UP000037939"/>
    </source>
</evidence>
<organism evidence="1 2">
    <name type="scientific">Amantichitinum ursilacus</name>
    <dbReference type="NCBI Taxonomy" id="857265"/>
    <lineage>
        <taxon>Bacteria</taxon>
        <taxon>Pseudomonadati</taxon>
        <taxon>Pseudomonadota</taxon>
        <taxon>Betaproteobacteria</taxon>
        <taxon>Neisseriales</taxon>
        <taxon>Chitinibacteraceae</taxon>
        <taxon>Amantichitinum</taxon>
    </lineage>
</organism>
<evidence type="ECO:0000313" key="1">
    <source>
        <dbReference type="EMBL" id="KPC53899.1"/>
    </source>
</evidence>
<dbReference type="AlphaFoldDB" id="A0A0N0XJR1"/>
<proteinExistence type="predicted"/>
<sequence>MRKKTTALTAHHLSALHRSAAFYAAPTTEGTL</sequence>
<accession>A0A0N0XJR1</accession>
<name>A0A0N0XJR1_9NEIS</name>
<dbReference type="Proteomes" id="UP000037939">
    <property type="component" value="Unassembled WGS sequence"/>
</dbReference>
<gene>
    <name evidence="1" type="ORF">WG78_07245</name>
</gene>
<comment type="caution">
    <text evidence="1">The sequence shown here is derived from an EMBL/GenBank/DDBJ whole genome shotgun (WGS) entry which is preliminary data.</text>
</comment>
<dbReference type="EMBL" id="LAQT01000004">
    <property type="protein sequence ID" value="KPC53899.1"/>
    <property type="molecule type" value="Genomic_DNA"/>
</dbReference>
<protein>
    <submittedName>
        <fullName evidence="1">Uncharacterized protein</fullName>
    </submittedName>
</protein>
<dbReference type="STRING" id="857265.WG78_07245"/>
<keyword evidence="2" id="KW-1185">Reference proteome</keyword>